<dbReference type="SUPFAM" id="SSF82895">
    <property type="entry name" value="TSP-1 type 1 repeat"/>
    <property type="match status" value="1"/>
</dbReference>
<dbReference type="Gene3D" id="2.20.100.10">
    <property type="entry name" value="Thrombospondin type-1 (TSP1) repeat"/>
    <property type="match status" value="1"/>
</dbReference>
<dbReference type="PROSITE" id="PS50866">
    <property type="entry name" value="GOLD"/>
    <property type="match status" value="1"/>
</dbReference>
<dbReference type="InterPro" id="IPR038678">
    <property type="entry name" value="Spondin_N_sf"/>
</dbReference>
<evidence type="ECO:0000256" key="8">
    <source>
        <dbReference type="ARBA" id="ARBA00022859"/>
    </source>
</evidence>
<dbReference type="GO" id="GO:0046872">
    <property type="term" value="F:metal ion binding"/>
    <property type="evidence" value="ECO:0007669"/>
    <property type="project" value="UniProtKB-KW"/>
</dbReference>
<keyword evidence="6" id="KW-0732">Signal</keyword>
<keyword evidence="7" id="KW-0106">Calcium</keyword>
<keyword evidence="15" id="KW-0812">Transmembrane</keyword>
<feature type="transmembrane region" description="Helical" evidence="15">
    <location>
        <begin position="596"/>
        <end position="615"/>
    </location>
</feature>
<proteinExistence type="predicted"/>
<protein>
    <recommendedName>
        <fullName evidence="13">Spondin-2</fullName>
    </recommendedName>
    <alternativeName>
        <fullName evidence="14">Mindin</fullName>
    </alternativeName>
</protein>
<dbReference type="EMBL" id="SRMA01025159">
    <property type="protein sequence ID" value="TRY98492.1"/>
    <property type="molecule type" value="Genomic_DNA"/>
</dbReference>
<dbReference type="PROSITE" id="PS51020">
    <property type="entry name" value="SPONDIN"/>
    <property type="match status" value="1"/>
</dbReference>
<keyword evidence="15" id="KW-0472">Membrane</keyword>
<feature type="transmembrane region" description="Helical" evidence="15">
    <location>
        <begin position="419"/>
        <end position="436"/>
    </location>
</feature>
<keyword evidence="4" id="KW-0399">Innate immunity</keyword>
<dbReference type="FunFam" id="2.60.40.2130:FF:000003">
    <property type="entry name" value="Spondin 2"/>
    <property type="match status" value="1"/>
</dbReference>
<evidence type="ECO:0000256" key="2">
    <source>
        <dbReference type="ARBA" id="ARBA00022525"/>
    </source>
</evidence>
<keyword evidence="3" id="KW-0272">Extracellular matrix</keyword>
<evidence type="ECO:0000256" key="15">
    <source>
        <dbReference type="SAM" id="Phobius"/>
    </source>
</evidence>
<feature type="domain" description="Spondin" evidence="17">
    <location>
        <begin position="35"/>
        <end position="225"/>
    </location>
</feature>
<dbReference type="STRING" id="623744.A0A553R8I5"/>
<dbReference type="SMART" id="SM01190">
    <property type="entry name" value="EMP24_GP25L"/>
    <property type="match status" value="1"/>
</dbReference>
<evidence type="ECO:0000259" key="16">
    <source>
        <dbReference type="PROSITE" id="PS50866"/>
    </source>
</evidence>
<comment type="caution">
    <text evidence="18">The sequence shown here is derived from an EMBL/GenBank/DDBJ whole genome shotgun (WGS) entry which is preliminary data.</text>
</comment>
<dbReference type="NCBIfam" id="NF038123">
    <property type="entry name" value="NF038123_dom"/>
    <property type="match status" value="1"/>
</dbReference>
<dbReference type="Pfam" id="PF06468">
    <property type="entry name" value="Spond_N"/>
    <property type="match status" value="1"/>
</dbReference>
<dbReference type="Gene3D" id="2.60.40.2130">
    <property type="entry name" value="F-spondin domain"/>
    <property type="match status" value="1"/>
</dbReference>
<dbReference type="InterPro" id="IPR044004">
    <property type="entry name" value="TSP1_spondin_dom"/>
</dbReference>
<dbReference type="PANTHER" id="PTHR11311:SF32">
    <property type="entry name" value="SPON2B PROTEIN"/>
    <property type="match status" value="1"/>
</dbReference>
<feature type="domain" description="GOLD" evidence="16">
    <location>
        <begin position="443"/>
        <end position="538"/>
    </location>
</feature>
<dbReference type="InterPro" id="IPR000884">
    <property type="entry name" value="TSP1_rpt"/>
</dbReference>
<accession>A0A553R8I5</accession>
<sequence>MNVTSTQESSSVSANPWLSVTLAVFGGVPSLPLDTDRMCSSASAVKYKLSFTGQWTQTAFPKHYPLYRPPAQWSPIIGVTHSSDYHLWERNAYASNGVREFSERGEAWSLIKEVEAAGEQIQGVYGLFSAPAVVGGTGQTSTEFEIFARHSLLSFIVRIVPSPDWFVGIDSLNLCEGSHWKENVSLELYPYDAGTDSGFAFSSPNFETIPQAKVTQITSSFPRHPANSFYYPRLKHLPPIATVSLTKITNSQAFRLPTQPPQSNQIPIGNEIDSSLISPQRENVWRRNHRLQRGLSISIATDTTDGTQENGAERLKGLSAQPSGSARRENTPLDCEVSVWSLWGLCKGQCGEKGVKYRTRYIHTHPANNGAPCPSLEERRLCIADSCVLKLRYGEQSLTSFLCCLYFEMRLFNGVGRSLTGLLLASFLILASAMYFDLGEQEEKCIIEEIPEDTLVTGVFLLEYWDDSRKGRTPHLGLTVTVRDPQHSVVLLKRFGSYGKFTFTSHASGQHFLCVQSNSTRFSVFAGDRLRVHLDVQMGEHPVDPFADKTKDTMKAMEFNLQHLIDQMRHISRQQDFQRNREEKFRQMSEDTNGSVLWWAVIQTTILLSVGFWQMKSLKNFLIEKKLV</sequence>
<keyword evidence="9" id="KW-0130">Cell adhesion</keyword>
<evidence type="ECO:0000256" key="1">
    <source>
        <dbReference type="ARBA" id="ARBA00004498"/>
    </source>
</evidence>
<dbReference type="Proteomes" id="UP000316079">
    <property type="component" value="Unassembled WGS sequence"/>
</dbReference>
<evidence type="ECO:0000256" key="10">
    <source>
        <dbReference type="ARBA" id="ARBA00023157"/>
    </source>
</evidence>
<dbReference type="InterPro" id="IPR051418">
    <property type="entry name" value="Spondin/Thrombospondin_T1"/>
</dbReference>
<name>A0A553R8I5_9TELE</name>
<dbReference type="InterPro" id="IPR009038">
    <property type="entry name" value="GOLD_dom"/>
</dbReference>
<dbReference type="PANTHER" id="PTHR11311">
    <property type="entry name" value="SPONDIN"/>
    <property type="match status" value="1"/>
</dbReference>
<keyword evidence="11" id="KW-0325">Glycoprotein</keyword>
<reference evidence="18 19" key="1">
    <citation type="journal article" date="2019" name="Sci. Data">
        <title>Hybrid genome assembly and annotation of Danionella translucida.</title>
        <authorList>
            <person name="Kadobianskyi M."/>
            <person name="Schulze L."/>
            <person name="Schuelke M."/>
            <person name="Judkewitz B."/>
        </authorList>
    </citation>
    <scope>NUCLEOTIDE SEQUENCE [LARGE SCALE GENOMIC DNA]</scope>
    <source>
        <strain evidence="18 19">Bolton</strain>
    </source>
</reference>
<evidence type="ECO:0000256" key="5">
    <source>
        <dbReference type="ARBA" id="ARBA00022723"/>
    </source>
</evidence>
<evidence type="ECO:0000256" key="6">
    <source>
        <dbReference type="ARBA" id="ARBA00022729"/>
    </source>
</evidence>
<dbReference type="OrthoDB" id="6090599at2759"/>
<evidence type="ECO:0000256" key="9">
    <source>
        <dbReference type="ARBA" id="ARBA00022889"/>
    </source>
</evidence>
<gene>
    <name evidence="18" type="ORF">DNTS_014631</name>
</gene>
<evidence type="ECO:0000256" key="7">
    <source>
        <dbReference type="ARBA" id="ARBA00022837"/>
    </source>
</evidence>
<evidence type="ECO:0000256" key="13">
    <source>
        <dbReference type="ARBA" id="ARBA00069886"/>
    </source>
</evidence>
<dbReference type="GO" id="GO:0031012">
    <property type="term" value="C:extracellular matrix"/>
    <property type="evidence" value="ECO:0007669"/>
    <property type="project" value="TreeGrafter"/>
</dbReference>
<dbReference type="InterPro" id="IPR009465">
    <property type="entry name" value="Spondin_N"/>
</dbReference>
<dbReference type="GO" id="GO:0007155">
    <property type="term" value="P:cell adhesion"/>
    <property type="evidence" value="ECO:0007669"/>
    <property type="project" value="UniProtKB-KW"/>
</dbReference>
<comment type="subunit">
    <text evidence="12">Monomer. Interacts with integrin.</text>
</comment>
<evidence type="ECO:0000256" key="4">
    <source>
        <dbReference type="ARBA" id="ARBA00022588"/>
    </source>
</evidence>
<dbReference type="PROSITE" id="PS50092">
    <property type="entry name" value="TSP1"/>
    <property type="match status" value="1"/>
</dbReference>
<keyword evidence="19" id="KW-1185">Reference proteome</keyword>
<keyword evidence="10" id="KW-1015">Disulfide bond</keyword>
<organism evidence="18 19">
    <name type="scientific">Danionella cerebrum</name>
    <dbReference type="NCBI Taxonomy" id="2873325"/>
    <lineage>
        <taxon>Eukaryota</taxon>
        <taxon>Metazoa</taxon>
        <taxon>Chordata</taxon>
        <taxon>Craniata</taxon>
        <taxon>Vertebrata</taxon>
        <taxon>Euteleostomi</taxon>
        <taxon>Actinopterygii</taxon>
        <taxon>Neopterygii</taxon>
        <taxon>Teleostei</taxon>
        <taxon>Ostariophysi</taxon>
        <taxon>Cypriniformes</taxon>
        <taxon>Danionidae</taxon>
        <taxon>Danioninae</taxon>
        <taxon>Danionella</taxon>
    </lineage>
</organism>
<evidence type="ECO:0000256" key="14">
    <source>
        <dbReference type="ARBA" id="ARBA00074997"/>
    </source>
</evidence>
<dbReference type="InterPro" id="IPR036383">
    <property type="entry name" value="TSP1_rpt_sf"/>
</dbReference>
<evidence type="ECO:0000256" key="3">
    <source>
        <dbReference type="ARBA" id="ARBA00022530"/>
    </source>
</evidence>
<evidence type="ECO:0000256" key="11">
    <source>
        <dbReference type="ARBA" id="ARBA00023180"/>
    </source>
</evidence>
<dbReference type="SMART" id="SM00209">
    <property type="entry name" value="TSP1"/>
    <property type="match status" value="1"/>
</dbReference>
<dbReference type="AlphaFoldDB" id="A0A553R8I5"/>
<evidence type="ECO:0000256" key="12">
    <source>
        <dbReference type="ARBA" id="ARBA00062529"/>
    </source>
</evidence>
<keyword evidence="15" id="KW-1133">Transmembrane helix</keyword>
<evidence type="ECO:0000313" key="18">
    <source>
        <dbReference type="EMBL" id="TRY98492.1"/>
    </source>
</evidence>
<dbReference type="GO" id="GO:0045087">
    <property type="term" value="P:innate immune response"/>
    <property type="evidence" value="ECO:0007669"/>
    <property type="project" value="UniProtKB-KW"/>
</dbReference>
<evidence type="ECO:0000313" key="19">
    <source>
        <dbReference type="Proteomes" id="UP000316079"/>
    </source>
</evidence>
<dbReference type="FunFam" id="2.20.100.10:FF:000037">
    <property type="entry name" value="Spondin 2"/>
    <property type="match status" value="1"/>
</dbReference>
<keyword evidence="8" id="KW-0391">Immunity</keyword>
<dbReference type="Pfam" id="PF19028">
    <property type="entry name" value="TSP1_spondin"/>
    <property type="match status" value="1"/>
</dbReference>
<dbReference type="Pfam" id="PF01105">
    <property type="entry name" value="EMP24_GP25L"/>
    <property type="match status" value="1"/>
</dbReference>
<evidence type="ECO:0000259" key="17">
    <source>
        <dbReference type="PROSITE" id="PS51020"/>
    </source>
</evidence>
<keyword evidence="5" id="KW-0479">Metal-binding</keyword>
<keyword evidence="2" id="KW-0964">Secreted</keyword>
<comment type="subcellular location">
    <subcellularLocation>
        <location evidence="1">Secreted</location>
        <location evidence="1">Extracellular space</location>
        <location evidence="1">Extracellular matrix</location>
    </subcellularLocation>
</comment>